<gene>
    <name evidence="3" type="primary">yheC</name>
    <name evidence="3" type="ORF">GCM10007043_00800</name>
</gene>
<dbReference type="InterPro" id="IPR011761">
    <property type="entry name" value="ATP-grasp"/>
</dbReference>
<dbReference type="SUPFAM" id="SSF56059">
    <property type="entry name" value="Glutathione synthetase ATP-binding domain-like"/>
    <property type="match status" value="1"/>
</dbReference>
<keyword evidence="1" id="KW-0547">Nucleotide-binding</keyword>
<feature type="domain" description="ATP-grasp" evidence="2">
    <location>
        <begin position="116"/>
        <end position="352"/>
    </location>
</feature>
<evidence type="ECO:0000313" key="3">
    <source>
        <dbReference type="EMBL" id="GGJ90979.1"/>
    </source>
</evidence>
<reference evidence="3" key="1">
    <citation type="journal article" date="2014" name="Int. J. Syst. Evol. Microbiol.">
        <title>Complete genome sequence of Corynebacterium casei LMG S-19264T (=DSM 44701T), isolated from a smear-ripened cheese.</title>
        <authorList>
            <consortium name="US DOE Joint Genome Institute (JGI-PGF)"/>
            <person name="Walter F."/>
            <person name="Albersmeier A."/>
            <person name="Kalinowski J."/>
            <person name="Ruckert C."/>
        </authorList>
    </citation>
    <scope>NUCLEOTIDE SEQUENCE</scope>
    <source>
        <strain evidence="3">JCM 14719</strain>
    </source>
</reference>
<dbReference type="Pfam" id="PF14398">
    <property type="entry name" value="ATPgrasp_YheCD"/>
    <property type="match status" value="1"/>
</dbReference>
<evidence type="ECO:0000259" key="2">
    <source>
        <dbReference type="PROSITE" id="PS50975"/>
    </source>
</evidence>
<keyword evidence="1" id="KW-0067">ATP-binding</keyword>
<keyword evidence="4" id="KW-1185">Reference proteome</keyword>
<reference evidence="3" key="2">
    <citation type="submission" date="2020-09" db="EMBL/GenBank/DDBJ databases">
        <authorList>
            <person name="Sun Q."/>
            <person name="Ohkuma M."/>
        </authorList>
    </citation>
    <scope>NUCLEOTIDE SEQUENCE</scope>
    <source>
        <strain evidence="3">JCM 14719</strain>
    </source>
</reference>
<dbReference type="RefSeq" id="WP_188816493.1">
    <property type="nucleotide sequence ID" value="NZ_BMOF01000001.1"/>
</dbReference>
<dbReference type="EMBL" id="BMOF01000001">
    <property type="protein sequence ID" value="GGJ90979.1"/>
    <property type="molecule type" value="Genomic_DNA"/>
</dbReference>
<organism evidence="3 4">
    <name type="scientific">Calditerricola satsumensis</name>
    <dbReference type="NCBI Taxonomy" id="373054"/>
    <lineage>
        <taxon>Bacteria</taxon>
        <taxon>Bacillati</taxon>
        <taxon>Bacillota</taxon>
        <taxon>Bacilli</taxon>
        <taxon>Bacillales</taxon>
        <taxon>Bacillaceae</taxon>
        <taxon>Calditerricola</taxon>
    </lineage>
</organism>
<dbReference type="PROSITE" id="PS50975">
    <property type="entry name" value="ATP_GRASP"/>
    <property type="match status" value="1"/>
</dbReference>
<dbReference type="AlphaFoldDB" id="A0A8J3B2F2"/>
<dbReference type="InterPro" id="IPR026838">
    <property type="entry name" value="YheC/D"/>
</dbReference>
<protein>
    <submittedName>
        <fullName evidence="3">Endospore coat-associated protein YheC</fullName>
    </submittedName>
</protein>
<dbReference type="Proteomes" id="UP000637720">
    <property type="component" value="Unassembled WGS sequence"/>
</dbReference>
<evidence type="ECO:0000313" key="4">
    <source>
        <dbReference type="Proteomes" id="UP000637720"/>
    </source>
</evidence>
<accession>A0A8J3B2F2</accession>
<dbReference type="GO" id="GO:0005524">
    <property type="term" value="F:ATP binding"/>
    <property type="evidence" value="ECO:0007669"/>
    <property type="project" value="UniProtKB-UniRule"/>
</dbReference>
<dbReference type="Gene3D" id="3.30.470.20">
    <property type="entry name" value="ATP-grasp fold, B domain"/>
    <property type="match status" value="1"/>
</dbReference>
<name>A0A8J3B2F2_9BACI</name>
<sequence>MPSLGILSCHSVRRGNPLSQPGLFRQYCEVGRRVGLDVFVFSPRDIDWRRGRIAGYVWKGGRWQRAPFPFPDLVMDCCRCLGTEEMRRTRVALRALRRHGVRLLGVALPGKWPVYRRLVGTAAARWLPETVLYAGWASVEPLLARHGRAVIKPSVGTSGAGVLLLERFGGGLRIRGRTMRNGVFYRVFSRARDAAAFLDRWTAGRRFVVQQGINLLQWDGRVADVRAFVQKNAAGAWELVAAGGRVGPRDSATSNLHGGGQGVPLAALLKPLDPAERARIQAELRELALTVARAVEQAFGPLFELGLDVGIDGDGRLWLLEVNSKPGRALYARIGDRAGARAVVENPIRYAARLCHR</sequence>
<comment type="caution">
    <text evidence="3">The sequence shown here is derived from an EMBL/GenBank/DDBJ whole genome shotgun (WGS) entry which is preliminary data.</text>
</comment>
<proteinExistence type="predicted"/>
<evidence type="ECO:0000256" key="1">
    <source>
        <dbReference type="PROSITE-ProRule" id="PRU00409"/>
    </source>
</evidence>
<dbReference type="GO" id="GO:0046872">
    <property type="term" value="F:metal ion binding"/>
    <property type="evidence" value="ECO:0007669"/>
    <property type="project" value="InterPro"/>
</dbReference>